<feature type="compositionally biased region" description="Basic and acidic residues" evidence="1">
    <location>
        <begin position="88"/>
        <end position="102"/>
    </location>
</feature>
<evidence type="ECO:0000313" key="2">
    <source>
        <dbReference type="EMBL" id="EPS60845.1"/>
    </source>
</evidence>
<feature type="non-terminal residue" evidence="2">
    <location>
        <position position="302"/>
    </location>
</feature>
<reference evidence="2 3" key="1">
    <citation type="journal article" date="2013" name="BMC Genomics">
        <title>The miniature genome of a carnivorous plant Genlisea aurea contains a low number of genes and short non-coding sequences.</title>
        <authorList>
            <person name="Leushkin E.V."/>
            <person name="Sutormin R.A."/>
            <person name="Nabieva E.R."/>
            <person name="Penin A.A."/>
            <person name="Kondrashov A.S."/>
            <person name="Logacheva M.D."/>
        </authorList>
    </citation>
    <scope>NUCLEOTIDE SEQUENCE [LARGE SCALE GENOMIC DNA]</scope>
</reference>
<organism evidence="2 3">
    <name type="scientific">Genlisea aurea</name>
    <dbReference type="NCBI Taxonomy" id="192259"/>
    <lineage>
        <taxon>Eukaryota</taxon>
        <taxon>Viridiplantae</taxon>
        <taxon>Streptophyta</taxon>
        <taxon>Embryophyta</taxon>
        <taxon>Tracheophyta</taxon>
        <taxon>Spermatophyta</taxon>
        <taxon>Magnoliopsida</taxon>
        <taxon>eudicotyledons</taxon>
        <taxon>Gunneridae</taxon>
        <taxon>Pentapetalae</taxon>
        <taxon>asterids</taxon>
        <taxon>lamiids</taxon>
        <taxon>Lamiales</taxon>
        <taxon>Lentibulariaceae</taxon>
        <taxon>Genlisea</taxon>
    </lineage>
</organism>
<dbReference type="Proteomes" id="UP000015453">
    <property type="component" value="Unassembled WGS sequence"/>
</dbReference>
<dbReference type="EMBL" id="AUSU01007265">
    <property type="protein sequence ID" value="EPS60845.1"/>
    <property type="molecule type" value="Genomic_DNA"/>
</dbReference>
<comment type="caution">
    <text evidence="2">The sequence shown here is derived from an EMBL/GenBank/DDBJ whole genome shotgun (WGS) entry which is preliminary data.</text>
</comment>
<keyword evidence="3" id="KW-1185">Reference proteome</keyword>
<evidence type="ECO:0000313" key="3">
    <source>
        <dbReference type="Proteomes" id="UP000015453"/>
    </source>
</evidence>
<feature type="region of interest" description="Disordered" evidence="1">
    <location>
        <begin position="199"/>
        <end position="302"/>
    </location>
</feature>
<dbReference type="AlphaFoldDB" id="S8C276"/>
<sequence length="302" mass="33622">MDSGFNAVPRLATTTSKNDPDWPFQALGIRAPVTVDESDFGNGNTDCYSCSEIIDDDDDTETGFARGNSNVSSESEFLRIRVRNSEERIDEHYPDDDSVRGSEEEDDEFLLEKEEEFLRKSSDLHVLRSVDELLKKLQAPIARISSCESDADEEFENETVCHGNLQRLKGGALKVRPWESDEESETGSIVRMEDMISSEISEPNKNLKDLDDGVEEESDLRQGGGGDEPNNNLKDLDDGVEEESDLRQVGGGDEPNKTLKDLDDGVEESETGSIVRMEDMISSEISEPNNNLKDLNDGVEDE</sequence>
<proteinExistence type="predicted"/>
<gene>
    <name evidence="2" type="ORF">M569_13961</name>
</gene>
<name>S8C276_9LAMI</name>
<feature type="region of interest" description="Disordered" evidence="1">
    <location>
        <begin position="88"/>
        <end position="107"/>
    </location>
</feature>
<protein>
    <submittedName>
        <fullName evidence="2">Uncharacterized protein</fullName>
    </submittedName>
</protein>
<evidence type="ECO:0000256" key="1">
    <source>
        <dbReference type="SAM" id="MobiDB-lite"/>
    </source>
</evidence>
<feature type="compositionally biased region" description="Polar residues" evidence="1">
    <location>
        <begin position="283"/>
        <end position="293"/>
    </location>
</feature>
<accession>S8C276</accession>
<feature type="compositionally biased region" description="Basic and acidic residues" evidence="1">
    <location>
        <begin position="254"/>
        <end position="263"/>
    </location>
</feature>